<evidence type="ECO:0000256" key="7">
    <source>
        <dbReference type="ARBA" id="ARBA00023136"/>
    </source>
</evidence>
<evidence type="ECO:0000313" key="10">
    <source>
        <dbReference type="EMBL" id="KAJ2862506.1"/>
    </source>
</evidence>
<keyword evidence="7" id="KW-0472">Membrane</keyword>
<evidence type="ECO:0000256" key="6">
    <source>
        <dbReference type="ARBA" id="ARBA00022989"/>
    </source>
</evidence>
<sequence length="748" mass="84440">MLKFRALYLRADIYVLDDLLSAVDPHVERHIVERVLAADGIIGQKTRILVTHAEHLVPLSDTVITFVDGKMSVVRQTPLALRTVSSATLDSKESMSGSDSDTVNQEPGVADMYAKPLEYRKIAGILSAIWRFIQLSGYGTVAIILGIQIAQTSALHYMQSLQISLMTDSDPATMVQSLKYYLLVNTFVTITHRQIYRLEEWIRRNLLTTRLEYKMRKQIRQLVLSMPLPLLESLPYSTMSDLHNQCVSSISQSFPMVLCAFMVGNNLSAVSTIAQVIKTSPSLLVMCVPLAALNYAIERWHKDTLPKLYDVRREAIDRPQERFNDVLECNRPLLRIHDMTDIYLDRLCQLKSMGLSLELSEDAVRESRSLMTTLFTEVIETAILVLKLYLRLFVSIPVSPGELDAETDLAIGLYHRISGLLSQGGISDDCIGQLSRYISHTEDTPREQPRVVADSRPLPTWPETGDIEFRQYRLRYRPDLDPVLNELSFVVRSKEKIGIVGRTGAGKSSLTYALMRLVEADSGSIIIDGIGISTIGLHDLRSRISIIPQDPSLFEGTIRDNLDPTHQYTDDEVWAAINACQIADLLDIPTKVRKPKIKNPDKSDTMSKEESKQSSKIRKRHWIEGTGLDKWVKRKGSNFSVGQQQLVSLCRALLWRRKILVLDEATANVDTKTDQVMQSVIRQEFKDCTVLTIAHRINTIMDSDRVLVMDQGKVAEFDTPANLLARDGHFKRLVESMNLSKKQGQTTE</sequence>
<feature type="compositionally biased region" description="Basic and acidic residues" evidence="8">
    <location>
        <begin position="598"/>
        <end position="613"/>
    </location>
</feature>
<dbReference type="Pfam" id="PF00005">
    <property type="entry name" value="ABC_tran"/>
    <property type="match status" value="1"/>
</dbReference>
<dbReference type="Proteomes" id="UP001140074">
    <property type="component" value="Unassembled WGS sequence"/>
</dbReference>
<dbReference type="SUPFAM" id="SSF90123">
    <property type="entry name" value="ABC transporter transmembrane region"/>
    <property type="match status" value="1"/>
</dbReference>
<name>A0A9W8M3S3_9FUNG</name>
<evidence type="ECO:0000256" key="4">
    <source>
        <dbReference type="ARBA" id="ARBA00022741"/>
    </source>
</evidence>
<dbReference type="InterPro" id="IPR003439">
    <property type="entry name" value="ABC_transporter-like_ATP-bd"/>
</dbReference>
<dbReference type="FunFam" id="3.40.50.300:FF:000565">
    <property type="entry name" value="ABC bile acid transporter"/>
    <property type="match status" value="1"/>
</dbReference>
<accession>A0A9W8M3S3</accession>
<keyword evidence="6" id="KW-1133">Transmembrane helix</keyword>
<dbReference type="SMART" id="SM00382">
    <property type="entry name" value="AAA"/>
    <property type="match status" value="1"/>
</dbReference>
<dbReference type="EMBL" id="JANBUY010000165">
    <property type="protein sequence ID" value="KAJ2862506.1"/>
    <property type="molecule type" value="Genomic_DNA"/>
</dbReference>
<dbReference type="Gene3D" id="3.40.50.300">
    <property type="entry name" value="P-loop containing nucleotide triphosphate hydrolases"/>
    <property type="match status" value="2"/>
</dbReference>
<feature type="region of interest" description="Disordered" evidence="8">
    <location>
        <begin position="594"/>
        <end position="618"/>
    </location>
</feature>
<keyword evidence="2" id="KW-0813">Transport</keyword>
<evidence type="ECO:0000256" key="3">
    <source>
        <dbReference type="ARBA" id="ARBA00022692"/>
    </source>
</evidence>
<keyword evidence="11" id="KW-1185">Reference proteome</keyword>
<dbReference type="GO" id="GO:0016887">
    <property type="term" value="F:ATP hydrolysis activity"/>
    <property type="evidence" value="ECO:0007669"/>
    <property type="project" value="InterPro"/>
</dbReference>
<keyword evidence="5 10" id="KW-0067">ATP-binding</keyword>
<dbReference type="PROSITE" id="PS50893">
    <property type="entry name" value="ABC_TRANSPORTER_2"/>
    <property type="match status" value="1"/>
</dbReference>
<dbReference type="PROSITE" id="PS00211">
    <property type="entry name" value="ABC_TRANSPORTER_1"/>
    <property type="match status" value="1"/>
</dbReference>
<dbReference type="GO" id="GO:0005524">
    <property type="term" value="F:ATP binding"/>
    <property type="evidence" value="ECO:0007669"/>
    <property type="project" value="UniProtKB-KW"/>
</dbReference>
<evidence type="ECO:0000259" key="9">
    <source>
        <dbReference type="PROSITE" id="PS50893"/>
    </source>
</evidence>
<dbReference type="InterPro" id="IPR017871">
    <property type="entry name" value="ABC_transporter-like_CS"/>
</dbReference>
<dbReference type="InterPro" id="IPR050173">
    <property type="entry name" value="ABC_transporter_C-like"/>
</dbReference>
<dbReference type="InterPro" id="IPR036640">
    <property type="entry name" value="ABC1_TM_sf"/>
</dbReference>
<proteinExistence type="predicted"/>
<evidence type="ECO:0000256" key="2">
    <source>
        <dbReference type="ARBA" id="ARBA00022448"/>
    </source>
</evidence>
<dbReference type="InterPro" id="IPR003593">
    <property type="entry name" value="AAA+_ATPase"/>
</dbReference>
<comment type="caution">
    <text evidence="10">The sequence shown here is derived from an EMBL/GenBank/DDBJ whole genome shotgun (WGS) entry which is preliminary data.</text>
</comment>
<evidence type="ECO:0000256" key="5">
    <source>
        <dbReference type="ARBA" id="ARBA00022840"/>
    </source>
</evidence>
<dbReference type="AlphaFoldDB" id="A0A9W8M3S3"/>
<dbReference type="InterPro" id="IPR027417">
    <property type="entry name" value="P-loop_NTPase"/>
</dbReference>
<feature type="domain" description="ABC transporter" evidence="9">
    <location>
        <begin position="469"/>
        <end position="736"/>
    </location>
</feature>
<protein>
    <submittedName>
        <fullName evidence="10">ATP-binding cassette glutathione S-conjugate transporter ycf1</fullName>
    </submittedName>
</protein>
<comment type="subcellular location">
    <subcellularLocation>
        <location evidence="1">Membrane</location>
        <topology evidence="1">Multi-pass membrane protein</topology>
    </subcellularLocation>
</comment>
<reference evidence="10" key="1">
    <citation type="submission" date="2022-07" db="EMBL/GenBank/DDBJ databases">
        <title>Phylogenomic reconstructions and comparative analyses of Kickxellomycotina fungi.</title>
        <authorList>
            <person name="Reynolds N.K."/>
            <person name="Stajich J.E."/>
            <person name="Barry K."/>
            <person name="Grigoriev I.V."/>
            <person name="Crous P."/>
            <person name="Smith M.E."/>
        </authorList>
    </citation>
    <scope>NUCLEOTIDE SEQUENCE</scope>
    <source>
        <strain evidence="10">RSA 476</strain>
    </source>
</reference>
<dbReference type="GO" id="GO:0042626">
    <property type="term" value="F:ATPase-coupled transmembrane transporter activity"/>
    <property type="evidence" value="ECO:0007669"/>
    <property type="project" value="TreeGrafter"/>
</dbReference>
<keyword evidence="3" id="KW-0812">Transmembrane</keyword>
<evidence type="ECO:0000256" key="1">
    <source>
        <dbReference type="ARBA" id="ARBA00004141"/>
    </source>
</evidence>
<evidence type="ECO:0000256" key="8">
    <source>
        <dbReference type="SAM" id="MobiDB-lite"/>
    </source>
</evidence>
<organism evidence="10 11">
    <name type="scientific">Coemansia aciculifera</name>
    <dbReference type="NCBI Taxonomy" id="417176"/>
    <lineage>
        <taxon>Eukaryota</taxon>
        <taxon>Fungi</taxon>
        <taxon>Fungi incertae sedis</taxon>
        <taxon>Zoopagomycota</taxon>
        <taxon>Kickxellomycotina</taxon>
        <taxon>Kickxellomycetes</taxon>
        <taxon>Kickxellales</taxon>
        <taxon>Kickxellaceae</taxon>
        <taxon>Coemansia</taxon>
    </lineage>
</organism>
<dbReference type="SUPFAM" id="SSF52540">
    <property type="entry name" value="P-loop containing nucleoside triphosphate hydrolases"/>
    <property type="match status" value="2"/>
</dbReference>
<keyword evidence="4" id="KW-0547">Nucleotide-binding</keyword>
<evidence type="ECO:0000313" key="11">
    <source>
        <dbReference type="Proteomes" id="UP001140074"/>
    </source>
</evidence>
<dbReference type="GO" id="GO:0016020">
    <property type="term" value="C:membrane"/>
    <property type="evidence" value="ECO:0007669"/>
    <property type="project" value="UniProtKB-SubCell"/>
</dbReference>
<dbReference type="CDD" id="cd03244">
    <property type="entry name" value="ABCC_MRP_domain2"/>
    <property type="match status" value="1"/>
</dbReference>
<dbReference type="PANTHER" id="PTHR24223">
    <property type="entry name" value="ATP-BINDING CASSETTE SUB-FAMILY C"/>
    <property type="match status" value="1"/>
</dbReference>
<gene>
    <name evidence="10" type="primary">YCF1_2</name>
    <name evidence="10" type="ORF">GGH94_004235</name>
</gene>